<evidence type="ECO:0000313" key="7">
    <source>
        <dbReference type="EMBL" id="RHJ85135.1"/>
    </source>
</evidence>
<evidence type="ECO:0000256" key="4">
    <source>
        <dbReference type="ARBA" id="ARBA00023125"/>
    </source>
</evidence>
<dbReference type="PROSITE" id="PS00688">
    <property type="entry name" value="SIGMA54_INTERACT_3"/>
    <property type="match status" value="1"/>
</dbReference>
<proteinExistence type="predicted"/>
<gene>
    <name evidence="7" type="ORF">DW099_15655</name>
</gene>
<dbReference type="InterPro" id="IPR027417">
    <property type="entry name" value="P-loop_NTPase"/>
</dbReference>
<keyword evidence="1" id="KW-0547">Nucleotide-binding</keyword>
<dbReference type="InterPro" id="IPR035965">
    <property type="entry name" value="PAS-like_dom_sf"/>
</dbReference>
<dbReference type="InterPro" id="IPR002197">
    <property type="entry name" value="HTH_Fis"/>
</dbReference>
<dbReference type="GO" id="GO:0043565">
    <property type="term" value="F:sequence-specific DNA binding"/>
    <property type="evidence" value="ECO:0007669"/>
    <property type="project" value="InterPro"/>
</dbReference>
<dbReference type="InterPro" id="IPR058031">
    <property type="entry name" value="AAA_lid_NorR"/>
</dbReference>
<dbReference type="SUPFAM" id="SSF55785">
    <property type="entry name" value="PYP-like sensor domain (PAS domain)"/>
    <property type="match status" value="1"/>
</dbReference>
<dbReference type="Pfam" id="PF02954">
    <property type="entry name" value="HTH_8"/>
    <property type="match status" value="1"/>
</dbReference>
<dbReference type="SUPFAM" id="SSF46689">
    <property type="entry name" value="Homeodomain-like"/>
    <property type="match status" value="1"/>
</dbReference>
<dbReference type="InterPro" id="IPR025943">
    <property type="entry name" value="Sigma_54_int_dom_ATP-bd_2"/>
</dbReference>
<evidence type="ECO:0000256" key="2">
    <source>
        <dbReference type="ARBA" id="ARBA00022840"/>
    </source>
</evidence>
<dbReference type="GO" id="GO:0006355">
    <property type="term" value="P:regulation of DNA-templated transcription"/>
    <property type="evidence" value="ECO:0007669"/>
    <property type="project" value="InterPro"/>
</dbReference>
<sequence>MLENYSKYINELFDKPDSVLMIDADGYVEYSATYDHALACLSKDNYIGKHILDVYPSLTKETSTHFRVMRTNRPIINEKQNLIDMYGNHYSFVNSSFPITSESGTPIGSIEFSILISKNHIPHKKSSDVKDSGSLNSRKKLYTVDDIITENPTMQAIKKDILKLSSSSSCAMIWGETGTGKELIAESLHIASRNKGSFVSVNCSALPASLFESLLFGTKKGSFTGAEDKKGLLEMADGGTLFLDELNSMDISLQPKLLKVIEQQKFRPIGSEKEVEVNVRFIAAMNMNPEDAVSTGLLRQDLYYRLDVIDIHIPPLRERPEDILPIIDHYIHYYSQQMDKNIEGLTSLAKNALVNNDWPGNIRELRNSIEYAVNMTTGKYITLQELPARILPRKSTLEELNLPSVMPDLGQSAFSLQNHLNDYEKTIILNTLQNSENITAAAKKLGLTRQALQYKMQKHHIIWEKKIILP</sequence>
<evidence type="ECO:0000259" key="6">
    <source>
        <dbReference type="PROSITE" id="PS50045"/>
    </source>
</evidence>
<protein>
    <submittedName>
        <fullName evidence="7">Transcriptional regulator</fullName>
    </submittedName>
</protein>
<dbReference type="Gene3D" id="1.10.10.60">
    <property type="entry name" value="Homeodomain-like"/>
    <property type="match status" value="1"/>
</dbReference>
<dbReference type="PANTHER" id="PTHR32071">
    <property type="entry name" value="TRANSCRIPTIONAL REGULATORY PROTEIN"/>
    <property type="match status" value="1"/>
</dbReference>
<feature type="domain" description="Sigma-54 factor interaction" evidence="6">
    <location>
        <begin position="147"/>
        <end position="374"/>
    </location>
</feature>
<organism evidence="7 8">
    <name type="scientific">Emergencia timonensis</name>
    <dbReference type="NCBI Taxonomy" id="1776384"/>
    <lineage>
        <taxon>Bacteria</taxon>
        <taxon>Bacillati</taxon>
        <taxon>Bacillota</taxon>
        <taxon>Clostridia</taxon>
        <taxon>Peptostreptococcales</taxon>
        <taxon>Anaerovoracaceae</taxon>
        <taxon>Emergencia</taxon>
    </lineage>
</organism>
<keyword evidence="4" id="KW-0238">DNA-binding</keyword>
<keyword evidence="3" id="KW-0805">Transcription regulation</keyword>
<dbReference type="OrthoDB" id="9764280at2"/>
<dbReference type="InterPro" id="IPR009057">
    <property type="entry name" value="Homeodomain-like_sf"/>
</dbReference>
<dbReference type="FunFam" id="3.40.50.300:FF:000006">
    <property type="entry name" value="DNA-binding transcriptional regulator NtrC"/>
    <property type="match status" value="1"/>
</dbReference>
<dbReference type="EMBL" id="QRMS01000005">
    <property type="protein sequence ID" value="RHJ85135.1"/>
    <property type="molecule type" value="Genomic_DNA"/>
</dbReference>
<reference evidence="7 8" key="1">
    <citation type="submission" date="2018-08" db="EMBL/GenBank/DDBJ databases">
        <title>A genome reference for cultivated species of the human gut microbiota.</title>
        <authorList>
            <person name="Zou Y."/>
            <person name="Xue W."/>
            <person name="Luo G."/>
        </authorList>
    </citation>
    <scope>NUCLEOTIDE SEQUENCE [LARGE SCALE GENOMIC DNA]</scope>
    <source>
        <strain evidence="7 8">AM07-24</strain>
    </source>
</reference>
<dbReference type="Proteomes" id="UP000284841">
    <property type="component" value="Unassembled WGS sequence"/>
</dbReference>
<dbReference type="PROSITE" id="PS50045">
    <property type="entry name" value="SIGMA54_INTERACT_4"/>
    <property type="match status" value="1"/>
</dbReference>
<name>A0A415DX09_9FIRM</name>
<dbReference type="AlphaFoldDB" id="A0A415DX09"/>
<dbReference type="InterPro" id="IPR003593">
    <property type="entry name" value="AAA+_ATPase"/>
</dbReference>
<comment type="caution">
    <text evidence="7">The sequence shown here is derived from an EMBL/GenBank/DDBJ whole genome shotgun (WGS) entry which is preliminary data.</text>
</comment>
<dbReference type="InterPro" id="IPR025944">
    <property type="entry name" value="Sigma_54_int_dom_CS"/>
</dbReference>
<dbReference type="GO" id="GO:0005524">
    <property type="term" value="F:ATP binding"/>
    <property type="evidence" value="ECO:0007669"/>
    <property type="project" value="UniProtKB-KW"/>
</dbReference>
<dbReference type="Gene3D" id="3.40.50.300">
    <property type="entry name" value="P-loop containing nucleotide triphosphate hydrolases"/>
    <property type="match status" value="1"/>
</dbReference>
<keyword evidence="2" id="KW-0067">ATP-binding</keyword>
<dbReference type="PANTHER" id="PTHR32071:SF74">
    <property type="entry name" value="TRANSCRIPTIONAL ACTIVATOR ROCR"/>
    <property type="match status" value="1"/>
</dbReference>
<evidence type="ECO:0000256" key="1">
    <source>
        <dbReference type="ARBA" id="ARBA00022741"/>
    </source>
</evidence>
<dbReference type="Pfam" id="PF25601">
    <property type="entry name" value="AAA_lid_14"/>
    <property type="match status" value="1"/>
</dbReference>
<evidence type="ECO:0000313" key="8">
    <source>
        <dbReference type="Proteomes" id="UP000284841"/>
    </source>
</evidence>
<dbReference type="SUPFAM" id="SSF52540">
    <property type="entry name" value="P-loop containing nucleoside triphosphate hydrolases"/>
    <property type="match status" value="1"/>
</dbReference>
<dbReference type="PROSITE" id="PS00676">
    <property type="entry name" value="SIGMA54_INTERACT_2"/>
    <property type="match status" value="1"/>
</dbReference>
<dbReference type="CDD" id="cd00009">
    <property type="entry name" value="AAA"/>
    <property type="match status" value="1"/>
</dbReference>
<dbReference type="Pfam" id="PF00158">
    <property type="entry name" value="Sigma54_activat"/>
    <property type="match status" value="1"/>
</dbReference>
<dbReference type="Gene3D" id="1.10.8.60">
    <property type="match status" value="1"/>
</dbReference>
<dbReference type="Gene3D" id="3.30.450.20">
    <property type="entry name" value="PAS domain"/>
    <property type="match status" value="1"/>
</dbReference>
<evidence type="ECO:0000256" key="3">
    <source>
        <dbReference type="ARBA" id="ARBA00023015"/>
    </source>
</evidence>
<dbReference type="InterPro" id="IPR002078">
    <property type="entry name" value="Sigma_54_int"/>
</dbReference>
<dbReference type="STRING" id="1776384.GCA_900086585_00141"/>
<accession>A0A415DX09</accession>
<keyword evidence="8" id="KW-1185">Reference proteome</keyword>
<dbReference type="SMART" id="SM00382">
    <property type="entry name" value="AAA"/>
    <property type="match status" value="1"/>
</dbReference>
<evidence type="ECO:0000256" key="5">
    <source>
        <dbReference type="ARBA" id="ARBA00023163"/>
    </source>
</evidence>
<dbReference type="RefSeq" id="WP_118336320.1">
    <property type="nucleotide sequence ID" value="NZ_AP025567.1"/>
</dbReference>
<keyword evidence="5" id="KW-0804">Transcription</keyword>